<name>A0AAN8JC40_PATCE</name>
<sequence length="329" mass="37546">MLSWIKKRCRRKSAPSGGIKLRRSQPTYFDLQEDLTHHDYEEIDDIIIPSDLAYAITNLTDRITIESRQTEACKSSKSVDNKTCPVCRKNKTDVQGKTTTLCCCISKEKESETDDYEIPESFIGLPCSTPENVIPPVTKLKKMKSADFSKRPLPEVPDVLRPRCRQPISNFTNFADLSCSDESSDSSGYFDSSFMSQTETSSDDSFISGFEKMAIKHKEMLCRRQQSSSNMCTPTPIPRMGCRALTIPQIMRRSRSTARANHGRFNTFVNPRSNRMERSSHSNLNQTRYPKLLPRSMSSPRLPLLDARSSRLTLCSTKHHDEQPYEDIY</sequence>
<organism evidence="2 3">
    <name type="scientific">Patella caerulea</name>
    <name type="common">Rayed Mediterranean limpet</name>
    <dbReference type="NCBI Taxonomy" id="87958"/>
    <lineage>
        <taxon>Eukaryota</taxon>
        <taxon>Metazoa</taxon>
        <taxon>Spiralia</taxon>
        <taxon>Lophotrochozoa</taxon>
        <taxon>Mollusca</taxon>
        <taxon>Gastropoda</taxon>
        <taxon>Patellogastropoda</taxon>
        <taxon>Patelloidea</taxon>
        <taxon>Patellidae</taxon>
        <taxon>Patella</taxon>
    </lineage>
</organism>
<gene>
    <name evidence="2" type="ORF">SNE40_016546</name>
</gene>
<dbReference type="AlphaFoldDB" id="A0AAN8JC40"/>
<comment type="caution">
    <text evidence="2">The sequence shown here is derived from an EMBL/GenBank/DDBJ whole genome shotgun (WGS) entry which is preliminary data.</text>
</comment>
<dbReference type="Proteomes" id="UP001347796">
    <property type="component" value="Unassembled WGS sequence"/>
</dbReference>
<keyword evidence="3" id="KW-1185">Reference proteome</keyword>
<evidence type="ECO:0000256" key="1">
    <source>
        <dbReference type="SAM" id="MobiDB-lite"/>
    </source>
</evidence>
<evidence type="ECO:0000313" key="2">
    <source>
        <dbReference type="EMBL" id="KAK6173004.1"/>
    </source>
</evidence>
<proteinExistence type="predicted"/>
<accession>A0AAN8JC40</accession>
<protein>
    <submittedName>
        <fullName evidence="2">Uncharacterized protein</fullName>
    </submittedName>
</protein>
<feature type="region of interest" description="Disordered" evidence="1">
    <location>
        <begin position="265"/>
        <end position="301"/>
    </location>
</feature>
<reference evidence="2 3" key="1">
    <citation type="submission" date="2024-01" db="EMBL/GenBank/DDBJ databases">
        <title>The genome of the rayed Mediterranean limpet Patella caerulea (Linnaeus, 1758).</title>
        <authorList>
            <person name="Anh-Thu Weber A."/>
            <person name="Halstead-Nussloch G."/>
        </authorList>
    </citation>
    <scope>NUCLEOTIDE SEQUENCE [LARGE SCALE GENOMIC DNA]</scope>
    <source>
        <strain evidence="2">AATW-2023a</strain>
        <tissue evidence="2">Whole specimen</tissue>
    </source>
</reference>
<dbReference type="EMBL" id="JAZGQO010000011">
    <property type="protein sequence ID" value="KAK6173004.1"/>
    <property type="molecule type" value="Genomic_DNA"/>
</dbReference>
<evidence type="ECO:0000313" key="3">
    <source>
        <dbReference type="Proteomes" id="UP001347796"/>
    </source>
</evidence>